<evidence type="ECO:0000256" key="8">
    <source>
        <dbReference type="SAM" id="Phobius"/>
    </source>
</evidence>
<dbReference type="OrthoDB" id="10001921at2759"/>
<feature type="transmembrane region" description="Helical" evidence="8">
    <location>
        <begin position="252"/>
        <end position="272"/>
    </location>
</feature>
<dbReference type="EMBL" id="CAJOBA010002218">
    <property type="protein sequence ID" value="CAF3635427.1"/>
    <property type="molecule type" value="Genomic_DNA"/>
</dbReference>
<feature type="transmembrane region" description="Helical" evidence="8">
    <location>
        <begin position="284"/>
        <end position="301"/>
    </location>
</feature>
<comment type="subcellular location">
    <subcellularLocation>
        <location evidence="1">Membrane</location>
        <topology evidence="1">Multi-pass membrane protein</topology>
    </subcellularLocation>
</comment>
<dbReference type="SUPFAM" id="SSF81324">
    <property type="entry name" value="Voltage-gated potassium channels"/>
    <property type="match status" value="1"/>
</dbReference>
<accession>A0A814RW34</accession>
<keyword evidence="2" id="KW-0813">Transport</keyword>
<dbReference type="Proteomes" id="UP000663829">
    <property type="component" value="Unassembled WGS sequence"/>
</dbReference>
<organism evidence="11 14">
    <name type="scientific">Didymodactylos carnosus</name>
    <dbReference type="NCBI Taxonomy" id="1234261"/>
    <lineage>
        <taxon>Eukaryota</taxon>
        <taxon>Metazoa</taxon>
        <taxon>Spiralia</taxon>
        <taxon>Gnathifera</taxon>
        <taxon>Rotifera</taxon>
        <taxon>Eurotatoria</taxon>
        <taxon>Bdelloidea</taxon>
        <taxon>Philodinida</taxon>
        <taxon>Philodinidae</taxon>
        <taxon>Didymodactylos</taxon>
    </lineage>
</organism>
<keyword evidence="3 8" id="KW-0812">Transmembrane</keyword>
<dbReference type="Proteomes" id="UP000677228">
    <property type="component" value="Unassembled WGS sequence"/>
</dbReference>
<dbReference type="PANTHER" id="PTHR11537">
    <property type="entry name" value="VOLTAGE-GATED POTASSIUM CHANNEL"/>
    <property type="match status" value="1"/>
</dbReference>
<evidence type="ECO:0000313" key="13">
    <source>
        <dbReference type="EMBL" id="CAF3903395.1"/>
    </source>
</evidence>
<evidence type="ECO:0000313" key="11">
    <source>
        <dbReference type="EMBL" id="CAF1139757.1"/>
    </source>
</evidence>
<feature type="transmembrane region" description="Helical" evidence="8">
    <location>
        <begin position="83"/>
        <end position="102"/>
    </location>
</feature>
<dbReference type="EMBL" id="CAJOBC010006570">
    <property type="protein sequence ID" value="CAF3903395.1"/>
    <property type="molecule type" value="Genomic_DNA"/>
</dbReference>
<gene>
    <name evidence="11" type="ORF">GPM918_LOCUS20621</name>
    <name evidence="10" type="ORF">OVA965_LOCUS7101</name>
    <name evidence="13" type="ORF">SRO942_LOCUS20615</name>
    <name evidence="12" type="ORF">TMI583_LOCUS7097</name>
</gene>
<feature type="domain" description="Potassium channel" evidence="9">
    <location>
        <begin position="331"/>
        <end position="409"/>
    </location>
</feature>
<dbReference type="Proteomes" id="UP000682733">
    <property type="component" value="Unassembled WGS sequence"/>
</dbReference>
<sequence>MNRVKKDVVKYISHPIISKNSDLVYINDWGHTIIISAHQLNEYYHTLLGNPFLRLKYLDPITQQYNFYRTRGKIRSHYIISRIFYVILFFVGIMSYIITYYVRKGSLTTDTNYPPEILYDELVFFGFNQLMIYQIISNMINNIIYIPSGKYRRCLWFIYDYHEHINIHHFSLSHILSTLVSICSVISSLVLIELQCIHEKLNDKSSSILKIFTTLSMTLIAEIFILVYFNMEVLIRTLIRPLKFLKFNITPLLFLINLCAIFPFALFLFISHYSNLRRIVMPEWLYIFIVFQMGCRIFRLIQFSTHGYELVRELTYRSSVYFCPMRSMTLIVIIFALFVLACEQVPHSETFYFFSNKTKIRSFIEIIWLSMNSYTSLGEGDIRPTSLGGMIVEFFNCFLGIITIPQFAQLTFLVASNTIDRRANCDKKLNEKHLVLIEDEYSNRAIAQIEKDSYLPEVLIEAEAD</sequence>
<evidence type="ECO:0000256" key="3">
    <source>
        <dbReference type="ARBA" id="ARBA00022692"/>
    </source>
</evidence>
<dbReference type="GO" id="GO:0008076">
    <property type="term" value="C:voltage-gated potassium channel complex"/>
    <property type="evidence" value="ECO:0007669"/>
    <property type="project" value="InterPro"/>
</dbReference>
<keyword evidence="4 8" id="KW-1133">Transmembrane helix</keyword>
<feature type="transmembrane region" description="Helical" evidence="8">
    <location>
        <begin position="211"/>
        <end position="231"/>
    </location>
</feature>
<dbReference type="PANTHER" id="PTHR11537:SF113">
    <property type="entry name" value="POTASSIUM VOLTAGE-GATED CHANNEL PROTEIN SHAKER"/>
    <property type="match status" value="1"/>
</dbReference>
<dbReference type="AlphaFoldDB" id="A0A814RW34"/>
<keyword evidence="6 8" id="KW-0472">Membrane</keyword>
<evidence type="ECO:0000259" key="9">
    <source>
        <dbReference type="Pfam" id="PF07885"/>
    </source>
</evidence>
<evidence type="ECO:0000256" key="2">
    <source>
        <dbReference type="ARBA" id="ARBA00022448"/>
    </source>
</evidence>
<evidence type="ECO:0000256" key="5">
    <source>
        <dbReference type="ARBA" id="ARBA00023065"/>
    </source>
</evidence>
<dbReference type="Pfam" id="PF07885">
    <property type="entry name" value="Ion_trans_2"/>
    <property type="match status" value="1"/>
</dbReference>
<protein>
    <recommendedName>
        <fullName evidence="9">Potassium channel domain-containing protein</fullName>
    </recommendedName>
</protein>
<dbReference type="Gene3D" id="1.10.287.70">
    <property type="match status" value="1"/>
</dbReference>
<feature type="transmembrane region" description="Helical" evidence="8">
    <location>
        <begin position="122"/>
        <end position="146"/>
    </location>
</feature>
<evidence type="ECO:0000313" key="10">
    <source>
        <dbReference type="EMBL" id="CAF0850181.1"/>
    </source>
</evidence>
<feature type="transmembrane region" description="Helical" evidence="8">
    <location>
        <begin position="167"/>
        <end position="191"/>
    </location>
</feature>
<evidence type="ECO:0000256" key="4">
    <source>
        <dbReference type="ARBA" id="ARBA00022989"/>
    </source>
</evidence>
<comment type="caution">
    <text evidence="11">The sequence shown here is derived from an EMBL/GenBank/DDBJ whole genome shotgun (WGS) entry which is preliminary data.</text>
</comment>
<evidence type="ECO:0000256" key="6">
    <source>
        <dbReference type="ARBA" id="ARBA00023136"/>
    </source>
</evidence>
<evidence type="ECO:0000256" key="1">
    <source>
        <dbReference type="ARBA" id="ARBA00004141"/>
    </source>
</evidence>
<dbReference type="EMBL" id="CAJNOK010002218">
    <property type="protein sequence ID" value="CAF0850181.1"/>
    <property type="molecule type" value="Genomic_DNA"/>
</dbReference>
<dbReference type="InterPro" id="IPR028325">
    <property type="entry name" value="VG_K_chnl"/>
</dbReference>
<dbReference type="Proteomes" id="UP000681722">
    <property type="component" value="Unassembled WGS sequence"/>
</dbReference>
<dbReference type="GO" id="GO:0001508">
    <property type="term" value="P:action potential"/>
    <property type="evidence" value="ECO:0007669"/>
    <property type="project" value="TreeGrafter"/>
</dbReference>
<keyword evidence="7" id="KW-0407">Ion channel</keyword>
<keyword evidence="5" id="KW-0406">Ion transport</keyword>
<evidence type="ECO:0000313" key="14">
    <source>
        <dbReference type="Proteomes" id="UP000663829"/>
    </source>
</evidence>
<keyword evidence="14" id="KW-1185">Reference proteome</keyword>
<evidence type="ECO:0000256" key="7">
    <source>
        <dbReference type="ARBA" id="ARBA00023303"/>
    </source>
</evidence>
<dbReference type="InterPro" id="IPR013099">
    <property type="entry name" value="K_chnl_dom"/>
</dbReference>
<name>A0A814RW34_9BILA</name>
<proteinExistence type="predicted"/>
<dbReference type="PRINTS" id="PR00169">
    <property type="entry name" value="KCHANNEL"/>
</dbReference>
<evidence type="ECO:0000313" key="12">
    <source>
        <dbReference type="EMBL" id="CAF3635427.1"/>
    </source>
</evidence>
<dbReference type="EMBL" id="CAJNOQ010006571">
    <property type="protein sequence ID" value="CAF1139757.1"/>
    <property type="molecule type" value="Genomic_DNA"/>
</dbReference>
<feature type="transmembrane region" description="Helical" evidence="8">
    <location>
        <begin position="321"/>
        <end position="341"/>
    </location>
</feature>
<dbReference type="GO" id="GO:0005251">
    <property type="term" value="F:delayed rectifier potassium channel activity"/>
    <property type="evidence" value="ECO:0007669"/>
    <property type="project" value="TreeGrafter"/>
</dbReference>
<reference evidence="11" key="1">
    <citation type="submission" date="2021-02" db="EMBL/GenBank/DDBJ databases">
        <authorList>
            <person name="Nowell W R."/>
        </authorList>
    </citation>
    <scope>NUCLEOTIDE SEQUENCE</scope>
</reference>